<feature type="region of interest" description="Disordered" evidence="1">
    <location>
        <begin position="146"/>
        <end position="174"/>
    </location>
</feature>
<protein>
    <submittedName>
        <fullName evidence="2">Uncharacterized protein</fullName>
    </submittedName>
</protein>
<dbReference type="EMBL" id="CAMXCT020002668">
    <property type="protein sequence ID" value="CAL1153056.1"/>
    <property type="molecule type" value="Genomic_DNA"/>
</dbReference>
<feature type="non-terminal residue" evidence="2">
    <location>
        <position position="1"/>
    </location>
</feature>
<feature type="region of interest" description="Disordered" evidence="1">
    <location>
        <begin position="110"/>
        <end position="134"/>
    </location>
</feature>
<feature type="compositionally biased region" description="Low complexity" evidence="1">
    <location>
        <begin position="148"/>
        <end position="161"/>
    </location>
</feature>
<evidence type="ECO:0000313" key="3">
    <source>
        <dbReference type="EMBL" id="CAL4786993.1"/>
    </source>
</evidence>
<evidence type="ECO:0000313" key="2">
    <source>
        <dbReference type="EMBL" id="CAI3999681.1"/>
    </source>
</evidence>
<dbReference type="EMBL" id="CAMXCT030002668">
    <property type="protein sequence ID" value="CAL4786993.1"/>
    <property type="molecule type" value="Genomic_DNA"/>
</dbReference>
<keyword evidence="4" id="KW-1185">Reference proteome</keyword>
<gene>
    <name evidence="2" type="ORF">C1SCF055_LOCUS25859</name>
</gene>
<reference evidence="3 4" key="2">
    <citation type="submission" date="2024-05" db="EMBL/GenBank/DDBJ databases">
        <authorList>
            <person name="Chen Y."/>
            <person name="Shah S."/>
            <person name="Dougan E. K."/>
            <person name="Thang M."/>
            <person name="Chan C."/>
        </authorList>
    </citation>
    <scope>NUCLEOTIDE SEQUENCE [LARGE SCALE GENOMIC DNA]</scope>
</reference>
<feature type="non-terminal residue" evidence="2">
    <location>
        <position position="463"/>
    </location>
</feature>
<dbReference type="EMBL" id="CAMXCT010002668">
    <property type="protein sequence ID" value="CAI3999681.1"/>
    <property type="molecule type" value="Genomic_DNA"/>
</dbReference>
<organism evidence="2">
    <name type="scientific">Cladocopium goreaui</name>
    <dbReference type="NCBI Taxonomy" id="2562237"/>
    <lineage>
        <taxon>Eukaryota</taxon>
        <taxon>Sar</taxon>
        <taxon>Alveolata</taxon>
        <taxon>Dinophyceae</taxon>
        <taxon>Suessiales</taxon>
        <taxon>Symbiodiniaceae</taxon>
        <taxon>Cladocopium</taxon>
    </lineage>
</organism>
<dbReference type="AlphaFoldDB" id="A0A9P1G4W6"/>
<proteinExistence type="predicted"/>
<name>A0A9P1G4W6_9DINO</name>
<evidence type="ECO:0000256" key="1">
    <source>
        <dbReference type="SAM" id="MobiDB-lite"/>
    </source>
</evidence>
<accession>A0A9P1G4W6</accession>
<feature type="region of interest" description="Disordered" evidence="1">
    <location>
        <begin position="27"/>
        <end position="74"/>
    </location>
</feature>
<reference evidence="2" key="1">
    <citation type="submission" date="2022-10" db="EMBL/GenBank/DDBJ databases">
        <authorList>
            <person name="Chen Y."/>
            <person name="Dougan E. K."/>
            <person name="Chan C."/>
            <person name="Rhodes N."/>
            <person name="Thang M."/>
        </authorList>
    </citation>
    <scope>NUCLEOTIDE SEQUENCE</scope>
</reference>
<sequence>LQRPAPRIGLDKLVAWTLISEQSWRKPARNLPQPGKTWRNLAEPGGTRRNPVEPGGNLAETWRNPEKSKLKGGSAGFQAFSGQFRRVLPGLRHEVKGKGVASAYCGGNRSGNRSGSTFETKPLKRASAWAAAPQRERVMAEIPKSNGAAKSPVADAKAASPTTPVKSPVAKVEEKPLESPSRLVALKEEGAKVLTDAKAKAQEVARKVQSAEPVNSVMTKASQMRSSATTAAADASGAVMECLSKLKSAAGESYTSLKENGLKSWCSENLEAAKGFSMRQVQWSVETTKGLVDSVKTTAHGKLQETLTSIKGTYAKGKSHVVNALDTAKGKATQALDTAKGKATQAQQKAKEVVQDKHVQATAAGALGGAATLGASGGATGLAAGTVVGAAIGVLPALFTFGLSIPVGAAIGGGAGLAVGASVGTMAGSVTGGAAGYQAYAKREQIGEFRTNTVNKVTSGVDA</sequence>
<dbReference type="Proteomes" id="UP001152797">
    <property type="component" value="Unassembled WGS sequence"/>
</dbReference>
<evidence type="ECO:0000313" key="4">
    <source>
        <dbReference type="Proteomes" id="UP001152797"/>
    </source>
</evidence>
<comment type="caution">
    <text evidence="2">The sequence shown here is derived from an EMBL/GenBank/DDBJ whole genome shotgun (WGS) entry which is preliminary data.</text>
</comment>
<dbReference type="OrthoDB" id="442621at2759"/>